<gene>
    <name evidence="1" type="ORF">ACFFJ6_23025</name>
</gene>
<name>A0ABV6EYR9_9BRAD</name>
<accession>A0ABV6EYR9</accession>
<comment type="caution">
    <text evidence="1">The sequence shown here is derived from an EMBL/GenBank/DDBJ whole genome shotgun (WGS) entry which is preliminary data.</text>
</comment>
<sequence>MQASDFVSRSPSVAHARTTDADLALAGWPEPSKQSTDPAIHVVRSAADLSQIGRLRFALSCEGIVAPGAADHGSPALIEPVDHRSMILVAECCGEAVGTIRLTRAADAADDPHLGLLLELATPGDPNATIVMSRFAVRSDGGAQALIVPLLLQAYRSAYLAGAAQSFMAVPTRLVPTLAARGWQWIGRTFLDLEAGTMHVLRHDRLDLDRLQMTNSPLASVAGDFLRR</sequence>
<proteinExistence type="predicted"/>
<organism evidence="1 2">
    <name type="scientific">Rhodopseudomonas telluris</name>
    <dbReference type="NCBI Taxonomy" id="644215"/>
    <lineage>
        <taxon>Bacteria</taxon>
        <taxon>Pseudomonadati</taxon>
        <taxon>Pseudomonadota</taxon>
        <taxon>Alphaproteobacteria</taxon>
        <taxon>Hyphomicrobiales</taxon>
        <taxon>Nitrobacteraceae</taxon>
        <taxon>Rhodopseudomonas</taxon>
    </lineage>
</organism>
<protein>
    <recommendedName>
        <fullName evidence="3">Acyl-homoserine-lactone synthase</fullName>
    </recommendedName>
</protein>
<dbReference type="RefSeq" id="WP_378392325.1">
    <property type="nucleotide sequence ID" value="NZ_JBHLWM010000010.1"/>
</dbReference>
<dbReference type="EMBL" id="JBHLWM010000010">
    <property type="protein sequence ID" value="MFC0243377.1"/>
    <property type="molecule type" value="Genomic_DNA"/>
</dbReference>
<evidence type="ECO:0000313" key="1">
    <source>
        <dbReference type="EMBL" id="MFC0243377.1"/>
    </source>
</evidence>
<keyword evidence="2" id="KW-1185">Reference proteome</keyword>
<dbReference type="InterPro" id="IPR016181">
    <property type="entry name" value="Acyl_CoA_acyltransferase"/>
</dbReference>
<evidence type="ECO:0008006" key="3">
    <source>
        <dbReference type="Google" id="ProtNLM"/>
    </source>
</evidence>
<dbReference type="SUPFAM" id="SSF55729">
    <property type="entry name" value="Acyl-CoA N-acyltransferases (Nat)"/>
    <property type="match status" value="1"/>
</dbReference>
<reference evidence="1 2" key="1">
    <citation type="submission" date="2024-09" db="EMBL/GenBank/DDBJ databases">
        <authorList>
            <person name="Sun Q."/>
            <person name="Mori K."/>
        </authorList>
    </citation>
    <scope>NUCLEOTIDE SEQUENCE [LARGE SCALE GENOMIC DNA]</scope>
    <source>
        <strain evidence="1 2">KCTC 23279</strain>
    </source>
</reference>
<evidence type="ECO:0000313" key="2">
    <source>
        <dbReference type="Proteomes" id="UP001589775"/>
    </source>
</evidence>
<dbReference type="Gene3D" id="3.40.630.30">
    <property type="match status" value="1"/>
</dbReference>
<dbReference type="Proteomes" id="UP001589775">
    <property type="component" value="Unassembled WGS sequence"/>
</dbReference>